<keyword evidence="2" id="KW-1185">Reference proteome</keyword>
<dbReference type="PROSITE" id="PS01320">
    <property type="entry name" value="UPF0067"/>
    <property type="match status" value="1"/>
</dbReference>
<evidence type="ECO:0000313" key="2">
    <source>
        <dbReference type="Proteomes" id="UP000777482"/>
    </source>
</evidence>
<dbReference type="OrthoDB" id="15735at2759"/>
<dbReference type="InterPro" id="IPR029016">
    <property type="entry name" value="GAF-like_dom_sf"/>
</dbReference>
<protein>
    <recommendedName>
        <fullName evidence="3">GAF domain-containing protein</fullName>
    </recommendedName>
</protein>
<sequence>MTEGRRLAWSAALEPSKEARRLSENRLEICAPCGPGRRLSIKLHVTELVLTRPQARFGPGAGVWRAAIVQYTASETRVSRTMPHADSLALPSDTLTKQEFYAHVCATAEALLAPTNDADPAANWITVLSNAASLLFGSYENYASKFGRDEGRKVNWAGARDDLPLSARFAAPPPKSWLTQFVMHRSPGFYVVPSLMTRSADSTAEPSQLLLGPFHGRPACNSVSLRPASASRPVGVCAASYLAQETVVVQDVNARPGHIACDGVTQSEIVVPFTVRRRKQAGSVTGESEEEEEFRVGVLDIDCEALGAFDEEDRAGLEQFVEVLKRVIRWDA</sequence>
<dbReference type="SUPFAM" id="SSF55781">
    <property type="entry name" value="GAF domain-like"/>
    <property type="match status" value="1"/>
</dbReference>
<dbReference type="Gene3D" id="3.30.450.40">
    <property type="match status" value="1"/>
</dbReference>
<organism evidence="1 2">
    <name type="scientific">Rhodotorula mucilaginosa</name>
    <name type="common">Yeast</name>
    <name type="synonym">Rhodotorula rubra</name>
    <dbReference type="NCBI Taxonomy" id="5537"/>
    <lineage>
        <taxon>Eukaryota</taxon>
        <taxon>Fungi</taxon>
        <taxon>Dikarya</taxon>
        <taxon>Basidiomycota</taxon>
        <taxon>Pucciniomycotina</taxon>
        <taxon>Microbotryomycetes</taxon>
        <taxon>Sporidiobolales</taxon>
        <taxon>Sporidiobolaceae</taxon>
        <taxon>Rhodotorula</taxon>
    </lineage>
</organism>
<dbReference type="EMBL" id="PUHQ01000007">
    <property type="protein sequence ID" value="KAG0665891.1"/>
    <property type="molecule type" value="Genomic_DNA"/>
</dbReference>
<evidence type="ECO:0008006" key="3">
    <source>
        <dbReference type="Google" id="ProtNLM"/>
    </source>
</evidence>
<evidence type="ECO:0000313" key="1">
    <source>
        <dbReference type="EMBL" id="KAG0665891.1"/>
    </source>
</evidence>
<accession>A0A9P7B8I9</accession>
<dbReference type="AlphaFoldDB" id="A0A9P7B8I9"/>
<dbReference type="InterPro" id="IPR000614">
    <property type="entry name" value="FRMsr_CS"/>
</dbReference>
<gene>
    <name evidence="1" type="ORF">C6P46_005985</name>
</gene>
<dbReference type="Proteomes" id="UP000777482">
    <property type="component" value="Unassembled WGS sequence"/>
</dbReference>
<proteinExistence type="predicted"/>
<reference evidence="1 2" key="1">
    <citation type="submission" date="2020-11" db="EMBL/GenBank/DDBJ databases">
        <title>Kefir isolates.</title>
        <authorList>
            <person name="Marcisauskas S."/>
            <person name="Kim Y."/>
            <person name="Blasche S."/>
        </authorList>
    </citation>
    <scope>NUCLEOTIDE SEQUENCE [LARGE SCALE GENOMIC DNA]</scope>
    <source>
        <strain evidence="1 2">KR</strain>
    </source>
</reference>
<name>A0A9P7B8I9_RHOMI</name>
<comment type="caution">
    <text evidence="1">The sequence shown here is derived from an EMBL/GenBank/DDBJ whole genome shotgun (WGS) entry which is preliminary data.</text>
</comment>